<dbReference type="GO" id="GO:0006935">
    <property type="term" value="P:chemotaxis"/>
    <property type="evidence" value="ECO:0007669"/>
    <property type="project" value="UniProtKB-KW"/>
</dbReference>
<dbReference type="PANTHER" id="PTHR43531">
    <property type="entry name" value="PROTEIN ICFG"/>
    <property type="match status" value="1"/>
</dbReference>
<dbReference type="GO" id="GO:0004888">
    <property type="term" value="F:transmembrane signaling receptor activity"/>
    <property type="evidence" value="ECO:0007669"/>
    <property type="project" value="InterPro"/>
</dbReference>
<dbReference type="PROSITE" id="PS50111">
    <property type="entry name" value="CHEMOTAXIS_TRANSDUC_2"/>
    <property type="match status" value="1"/>
</dbReference>
<dbReference type="InterPro" id="IPR004089">
    <property type="entry name" value="MCPsignal_dom"/>
</dbReference>
<dbReference type="InterPro" id="IPR004090">
    <property type="entry name" value="Chemotax_Me-accpt_rcpt"/>
</dbReference>
<dbReference type="Gene3D" id="3.30.450.20">
    <property type="entry name" value="PAS domain"/>
    <property type="match status" value="1"/>
</dbReference>
<evidence type="ECO:0000259" key="4">
    <source>
        <dbReference type="PROSITE" id="PS50111"/>
    </source>
</evidence>
<dbReference type="InterPro" id="IPR051310">
    <property type="entry name" value="MCP_chemotaxis"/>
</dbReference>
<dbReference type="Pfam" id="PF00015">
    <property type="entry name" value="MCPsignal"/>
    <property type="match status" value="1"/>
</dbReference>
<dbReference type="SUPFAM" id="SSF58104">
    <property type="entry name" value="Methyl-accepting chemotaxis protein (MCP) signaling domain"/>
    <property type="match status" value="1"/>
</dbReference>
<proteinExistence type="inferred from homology"/>
<dbReference type="AlphaFoldDB" id="A0AAC9JQZ5"/>
<evidence type="ECO:0000313" key="5">
    <source>
        <dbReference type="EMBL" id="APF38188.1"/>
    </source>
</evidence>
<dbReference type="GO" id="GO:0016020">
    <property type="term" value="C:membrane"/>
    <property type="evidence" value="ECO:0007669"/>
    <property type="project" value="InterPro"/>
</dbReference>
<dbReference type="PANTHER" id="PTHR43531:SF11">
    <property type="entry name" value="METHYL-ACCEPTING CHEMOTAXIS PROTEIN 3"/>
    <property type="match status" value="1"/>
</dbReference>
<keyword evidence="3" id="KW-0807">Transducer</keyword>
<evidence type="ECO:0000256" key="1">
    <source>
        <dbReference type="ARBA" id="ARBA00022500"/>
    </source>
</evidence>
<organism evidence="5 6">
    <name type="scientific">Chelatococcus daeguensis</name>
    <dbReference type="NCBI Taxonomy" id="444444"/>
    <lineage>
        <taxon>Bacteria</taxon>
        <taxon>Pseudomonadati</taxon>
        <taxon>Pseudomonadota</taxon>
        <taxon>Alphaproteobacteria</taxon>
        <taxon>Hyphomicrobiales</taxon>
        <taxon>Chelatococcaceae</taxon>
        <taxon>Chelatococcus</taxon>
    </lineage>
</organism>
<evidence type="ECO:0000256" key="3">
    <source>
        <dbReference type="PROSITE-ProRule" id="PRU00284"/>
    </source>
</evidence>
<evidence type="ECO:0000313" key="6">
    <source>
        <dbReference type="Proteomes" id="UP000182703"/>
    </source>
</evidence>
<protein>
    <submittedName>
        <fullName evidence="5">Chemotaxis protein</fullName>
    </submittedName>
</protein>
<feature type="domain" description="Methyl-accepting transducer" evidence="4">
    <location>
        <begin position="33"/>
        <end position="83"/>
    </location>
</feature>
<dbReference type="KEGG" id="cdq:BOQ54_13340"/>
<keyword evidence="6" id="KW-1185">Reference proteome</keyword>
<dbReference type="RefSeq" id="WP_071924082.1">
    <property type="nucleotide sequence ID" value="NZ_CP018095.1"/>
</dbReference>
<dbReference type="EMBL" id="CP018095">
    <property type="protein sequence ID" value="APF38188.1"/>
    <property type="molecule type" value="Genomic_DNA"/>
</dbReference>
<comment type="similarity">
    <text evidence="2">Belongs to the methyl-accepting chemotaxis (MCP) protein family.</text>
</comment>
<sequence length="348" mass="37720">MAEVNGESFVRLSDIATRTATARDLTNAKVGQIRSVTQRLRILALNALVESARAGDAGRGFSVVAQEVRGTSSQVEGIASSLERELAGEIAALEQLTRLMAGEAQGQRLVDLALNAIEIIDRNLYERTCDVRWWATDSAIVDAAGQPTDAGCRHAGKRMGVILSAYTVYLDLWLCDLDGRILASGRPDRFAVAGREVRDRDWFVRGKALASGNDYYAGDIAVEPLLGGARTATYAASVREGGAAKGRPLGLLAIHFDWEPQARTVVEGVRLRPAERQRSRVLLLDAHNRVIAASDGKGVLSERFNLATGDRESGFYKEPDGAMVAFHKTPGYETYAGLGWHGVIRQEP</sequence>
<dbReference type="Gene3D" id="1.10.287.950">
    <property type="entry name" value="Methyl-accepting chemotaxis protein"/>
    <property type="match status" value="1"/>
</dbReference>
<evidence type="ECO:0000256" key="2">
    <source>
        <dbReference type="ARBA" id="ARBA00029447"/>
    </source>
</evidence>
<name>A0AAC9JQZ5_9HYPH</name>
<reference evidence="5 6" key="1">
    <citation type="submission" date="2016-11" db="EMBL/GenBank/DDBJ databases">
        <title>Complete genome sequence of the aerobically denitrifying bacterium Chelatococcus daeguensis TAD1.</title>
        <authorList>
            <person name="Yang Y."/>
            <person name="Huang S."/>
            <person name="Lin E."/>
        </authorList>
    </citation>
    <scope>NUCLEOTIDE SEQUENCE [LARGE SCALE GENOMIC DNA]</scope>
    <source>
        <strain evidence="5 6">TAD1</strain>
    </source>
</reference>
<gene>
    <name evidence="5" type="ORF">BOQ54_13340</name>
</gene>
<dbReference type="PRINTS" id="PR00260">
    <property type="entry name" value="CHEMTRNSDUCR"/>
</dbReference>
<accession>A0AAC9JQZ5</accession>
<dbReference type="GO" id="GO:0007165">
    <property type="term" value="P:signal transduction"/>
    <property type="evidence" value="ECO:0007669"/>
    <property type="project" value="UniProtKB-KW"/>
</dbReference>
<keyword evidence="1" id="KW-0145">Chemotaxis</keyword>
<dbReference type="Proteomes" id="UP000182703">
    <property type="component" value="Chromosome"/>
</dbReference>